<reference evidence="3 4" key="1">
    <citation type="journal article" date="2015" name="Fungal Genet. Biol.">
        <title>Evolution of novel wood decay mechanisms in Agaricales revealed by the genome sequences of Fistulina hepatica and Cylindrobasidium torrendii.</title>
        <authorList>
            <person name="Floudas D."/>
            <person name="Held B.W."/>
            <person name="Riley R."/>
            <person name="Nagy L.G."/>
            <person name="Koehler G."/>
            <person name="Ransdell A.S."/>
            <person name="Younus H."/>
            <person name="Chow J."/>
            <person name="Chiniquy J."/>
            <person name="Lipzen A."/>
            <person name="Tritt A."/>
            <person name="Sun H."/>
            <person name="Haridas S."/>
            <person name="LaButti K."/>
            <person name="Ohm R.A."/>
            <person name="Kues U."/>
            <person name="Blanchette R.A."/>
            <person name="Grigoriev I.V."/>
            <person name="Minto R.E."/>
            <person name="Hibbett D.S."/>
        </authorList>
    </citation>
    <scope>NUCLEOTIDE SEQUENCE [LARGE SCALE GENOMIC DNA]</scope>
    <source>
        <strain evidence="3 4">ATCC 64428</strain>
    </source>
</reference>
<evidence type="ECO:0000256" key="1">
    <source>
        <dbReference type="SAM" id="MobiDB-lite"/>
    </source>
</evidence>
<name>A0A0D7A6F1_9AGAR</name>
<feature type="compositionally biased region" description="Polar residues" evidence="1">
    <location>
        <begin position="448"/>
        <end position="467"/>
    </location>
</feature>
<evidence type="ECO:0000313" key="4">
    <source>
        <dbReference type="Proteomes" id="UP000054144"/>
    </source>
</evidence>
<keyword evidence="4" id="KW-1185">Reference proteome</keyword>
<accession>A0A0D7A6F1</accession>
<dbReference type="InterPro" id="IPR036533">
    <property type="entry name" value="BAG_dom_sf"/>
</dbReference>
<feature type="region of interest" description="Disordered" evidence="1">
    <location>
        <begin position="336"/>
        <end position="382"/>
    </location>
</feature>
<dbReference type="AlphaFoldDB" id="A0A0D7A6F1"/>
<feature type="region of interest" description="Disordered" evidence="1">
    <location>
        <begin position="248"/>
        <end position="298"/>
    </location>
</feature>
<gene>
    <name evidence="3" type="ORF">FISHEDRAFT_75721</name>
</gene>
<feature type="compositionally biased region" description="Low complexity" evidence="1">
    <location>
        <begin position="277"/>
        <end position="296"/>
    </location>
</feature>
<dbReference type="InterPro" id="IPR003103">
    <property type="entry name" value="BAG_domain"/>
</dbReference>
<dbReference type="OrthoDB" id="333905at2759"/>
<feature type="compositionally biased region" description="Low complexity" evidence="1">
    <location>
        <begin position="679"/>
        <end position="693"/>
    </location>
</feature>
<feature type="compositionally biased region" description="Polar residues" evidence="1">
    <location>
        <begin position="704"/>
        <end position="721"/>
    </location>
</feature>
<evidence type="ECO:0000313" key="3">
    <source>
        <dbReference type="EMBL" id="KIY46383.1"/>
    </source>
</evidence>
<dbReference type="Proteomes" id="UP000054144">
    <property type="component" value="Unassembled WGS sequence"/>
</dbReference>
<feature type="region of interest" description="Disordered" evidence="1">
    <location>
        <begin position="650"/>
        <end position="741"/>
    </location>
</feature>
<dbReference type="SUPFAM" id="SSF63491">
    <property type="entry name" value="BAG domain"/>
    <property type="match status" value="1"/>
</dbReference>
<organism evidence="3 4">
    <name type="scientific">Fistulina hepatica ATCC 64428</name>
    <dbReference type="NCBI Taxonomy" id="1128425"/>
    <lineage>
        <taxon>Eukaryota</taxon>
        <taxon>Fungi</taxon>
        <taxon>Dikarya</taxon>
        <taxon>Basidiomycota</taxon>
        <taxon>Agaricomycotina</taxon>
        <taxon>Agaricomycetes</taxon>
        <taxon>Agaricomycetidae</taxon>
        <taxon>Agaricales</taxon>
        <taxon>Fistulinaceae</taxon>
        <taxon>Fistulina</taxon>
    </lineage>
</organism>
<feature type="region of interest" description="Disordered" evidence="1">
    <location>
        <begin position="448"/>
        <end position="487"/>
    </location>
</feature>
<dbReference type="EMBL" id="KN882034">
    <property type="protein sequence ID" value="KIY46383.1"/>
    <property type="molecule type" value="Genomic_DNA"/>
</dbReference>
<feature type="compositionally biased region" description="Low complexity" evidence="1">
    <location>
        <begin position="823"/>
        <end position="843"/>
    </location>
</feature>
<dbReference type="GO" id="GO:0051087">
    <property type="term" value="F:protein-folding chaperone binding"/>
    <property type="evidence" value="ECO:0007669"/>
    <property type="project" value="InterPro"/>
</dbReference>
<dbReference type="Gene3D" id="1.20.58.120">
    <property type="entry name" value="BAG domain"/>
    <property type="match status" value="1"/>
</dbReference>
<feature type="compositionally biased region" description="Polar residues" evidence="1">
    <location>
        <begin position="665"/>
        <end position="678"/>
    </location>
</feature>
<feature type="compositionally biased region" description="Low complexity" evidence="1">
    <location>
        <begin position="340"/>
        <end position="374"/>
    </location>
</feature>
<proteinExistence type="predicted"/>
<evidence type="ECO:0000259" key="2">
    <source>
        <dbReference type="Pfam" id="PF02179"/>
    </source>
</evidence>
<feature type="region of interest" description="Disordered" evidence="1">
    <location>
        <begin position="808"/>
        <end position="933"/>
    </location>
</feature>
<dbReference type="Pfam" id="PF02179">
    <property type="entry name" value="BAG"/>
    <property type="match status" value="1"/>
</dbReference>
<sequence length="933" mass="99564">MSAFYYAPPANFIPRARLSPYFERRRVSPYFDQPYDDVCERYLVEAADAQATRADYLAAAAAMREERELKRRLHTRRHGRAHEGRLVGFGEPARLARLRQELAQEEYYEDFNDQYPARTIETHPFYYARPVPEEFGGNEEPPIVDKTASPHCPMALRSDGRSDTTVPSCCKFRKPKCAGFKPSTARDKNSAPLNKPLTLEELLQRFIVHSPATSVNEDSKTLFEAKCAPAHGVNAVNVPDLLSALAGEKSKKNKATSTSEVPKETFGKPAATSPTGSSTFKDTAKSSSSSQSTNFFEEMKKPESVAGLAHMASMFTGQQVSPEAIQGLMNAFLGPPPAAPSASSSSSASSAPTLAFTSDPMSTTTPSASSSTPSKKTVHFDTPAPASEASMLFFIVVHQYADDQSQAPRKSDEPLSTLRQELEARLKNDKQVEIRDTIHAIMASLADQNAPSTSPLQSSLVSPTTDNGKGKGREELSPVENANGATTTNVTKAMHTIDSITAAFHSLIIDFDFPPHLDFTPAPSPASSRDSSPLRDCTAFAPDSESISDFPASFSGNATERLAYTVRNHPVRFYEQSLNGLLAQLDEVESFGNEGVRAARREIVSHIERALEDVETEVEGRYVLWAARNREKAARVEKELEKRKAVKVDDSARTVSPVGKPATPAASTNDLSAATTYNPVSPAAKPAVADDVPTAGTPIPRVPESTSELPVLSKASSTTPTVARADSEPAPADSVNEVSKDSSAIAPSVSSASADTFIEDSISPAADTGSPISASFSTSEEAVSELKASDGERIADDAYDLVSLVKSEVEESDRNDAAFSLESSVASTVTPSSVSSAAEGSAETTDPAKDSTEATGDTIGASKGLTDVAPAEPRLDPNSPIIGSPPIDAESPAFGDDTPTESFTLPEAATTSKRRGSVAARSDTASEWSEIEA</sequence>
<protein>
    <recommendedName>
        <fullName evidence="2">BAG domain-containing protein</fullName>
    </recommendedName>
</protein>
<feature type="domain" description="BAG" evidence="2">
    <location>
        <begin position="565"/>
        <end position="615"/>
    </location>
</feature>